<dbReference type="Proteomes" id="UP000612055">
    <property type="component" value="Unassembled WGS sequence"/>
</dbReference>
<feature type="region of interest" description="Disordered" evidence="1">
    <location>
        <begin position="127"/>
        <end position="149"/>
    </location>
</feature>
<dbReference type="GO" id="GO:0005996">
    <property type="term" value="P:monosaccharide metabolic process"/>
    <property type="evidence" value="ECO:0007669"/>
    <property type="project" value="TreeGrafter"/>
</dbReference>
<accession>A0A835YEZ3</accession>
<dbReference type="CDD" id="cd05265">
    <property type="entry name" value="SDR_a1"/>
    <property type="match status" value="1"/>
</dbReference>
<comment type="caution">
    <text evidence="3">The sequence shown here is derived from an EMBL/GenBank/DDBJ whole genome shotgun (WGS) entry which is preliminary data.</text>
</comment>
<dbReference type="GO" id="GO:0003978">
    <property type="term" value="F:UDP-glucose 4-epimerase activity"/>
    <property type="evidence" value="ECO:0007669"/>
    <property type="project" value="TreeGrafter"/>
</dbReference>
<organism evidence="3 4">
    <name type="scientific">Edaphochlamys debaryana</name>
    <dbReference type="NCBI Taxonomy" id="47281"/>
    <lineage>
        <taxon>Eukaryota</taxon>
        <taxon>Viridiplantae</taxon>
        <taxon>Chlorophyta</taxon>
        <taxon>core chlorophytes</taxon>
        <taxon>Chlorophyceae</taxon>
        <taxon>CS clade</taxon>
        <taxon>Chlamydomonadales</taxon>
        <taxon>Chlamydomonadales incertae sedis</taxon>
        <taxon>Edaphochlamys</taxon>
    </lineage>
</organism>
<feature type="region of interest" description="Disordered" evidence="1">
    <location>
        <begin position="476"/>
        <end position="496"/>
    </location>
</feature>
<protein>
    <recommendedName>
        <fullName evidence="2">NAD-dependent epimerase/dehydratase domain-containing protein</fullName>
    </recommendedName>
</protein>
<dbReference type="EMBL" id="JAEHOE010000002">
    <property type="protein sequence ID" value="KAG2501301.1"/>
    <property type="molecule type" value="Genomic_DNA"/>
</dbReference>
<evidence type="ECO:0000313" key="3">
    <source>
        <dbReference type="EMBL" id="KAG2501301.1"/>
    </source>
</evidence>
<dbReference type="GO" id="GO:0005829">
    <property type="term" value="C:cytosol"/>
    <property type="evidence" value="ECO:0007669"/>
    <property type="project" value="TreeGrafter"/>
</dbReference>
<dbReference type="AlphaFoldDB" id="A0A835YEZ3"/>
<feature type="domain" description="NAD-dependent epimerase/dehydratase" evidence="2">
    <location>
        <begin position="252"/>
        <end position="373"/>
    </location>
</feature>
<reference evidence="3" key="1">
    <citation type="journal article" date="2020" name="bioRxiv">
        <title>Comparative genomics of Chlamydomonas.</title>
        <authorList>
            <person name="Craig R.J."/>
            <person name="Hasan A.R."/>
            <person name="Ness R.W."/>
            <person name="Keightley P.D."/>
        </authorList>
    </citation>
    <scope>NUCLEOTIDE SEQUENCE</scope>
    <source>
        <strain evidence="3">CCAP 11/70</strain>
    </source>
</reference>
<dbReference type="PANTHER" id="PTHR43725">
    <property type="entry name" value="UDP-GLUCOSE 4-EPIMERASE"/>
    <property type="match status" value="1"/>
</dbReference>
<dbReference type="OrthoDB" id="419598at2759"/>
<sequence length="496" mass="55443">MAGQGIRRMWDEGIPKFVEEQVGPVVMRLMRSHVESVRRKGVIELAHVSKSGGTSLCKLAQQANCSTRGFDMYTNCLIREFDDGPKHASTMQVAAKPAARGAAPVRPTAGARRVQVRVSARYSNWRDQVERSAPAPTSSSSSSYGSGSGESKKILMMGGTRFIGLYLARQLVEAGHEVTLFTRGKKKVAYEIPDDTPESFARFSRSIKHIQGDRMDFPEVERKLAREGFQVVYDINGREGAEAEPVLKGTKSTLEQYIYCSSAGVYLKNDMMPHREEDAVDPKSRHKGKLDTEELLRRQGVNFTSIRPVYIYGPLNYNPVEEWFFHRLKAGRPIPVPGSGQQVTQLGHVKDLATAFRKVIGNKKAARQVYNIAGERFVTFDGIAKACAKAMGVPEPELVHYNAKDFDFGKDKAFPMRDQHFFASVDKAMADLDWKPEFGLVDGLKDSYRKDFGRGTFRKEANFKCDDMILEKIKGSSKSYSAPAKEPASISRSSWR</sequence>
<proteinExistence type="predicted"/>
<name>A0A835YEZ3_9CHLO</name>
<dbReference type="PANTHER" id="PTHR43725:SF8">
    <property type="entry name" value="CHLOROPLAST STEM-LOOP BINDING PROTEIN OF 41 KDA B, CHLOROPLASTIC"/>
    <property type="match status" value="1"/>
</dbReference>
<dbReference type="Pfam" id="PF01370">
    <property type="entry name" value="Epimerase"/>
    <property type="match status" value="2"/>
</dbReference>
<dbReference type="FunFam" id="3.40.50.720:FF:000313">
    <property type="entry name" value="Chloroplast stem-loop binding protein of 41 kDa b, chloroplastic"/>
    <property type="match status" value="1"/>
</dbReference>
<dbReference type="InterPro" id="IPR001509">
    <property type="entry name" value="Epimerase_deHydtase"/>
</dbReference>
<dbReference type="SUPFAM" id="SSF51735">
    <property type="entry name" value="NAD(P)-binding Rossmann-fold domains"/>
    <property type="match status" value="1"/>
</dbReference>
<dbReference type="Gene3D" id="3.40.50.720">
    <property type="entry name" value="NAD(P)-binding Rossmann-like Domain"/>
    <property type="match status" value="1"/>
</dbReference>
<evidence type="ECO:0000256" key="1">
    <source>
        <dbReference type="SAM" id="MobiDB-lite"/>
    </source>
</evidence>
<dbReference type="InterPro" id="IPR036291">
    <property type="entry name" value="NAD(P)-bd_dom_sf"/>
</dbReference>
<keyword evidence="4" id="KW-1185">Reference proteome</keyword>
<feature type="domain" description="NAD-dependent epimerase/dehydratase" evidence="2">
    <location>
        <begin position="154"/>
        <end position="237"/>
    </location>
</feature>
<gene>
    <name evidence="3" type="ORF">HYH03_001101</name>
</gene>
<evidence type="ECO:0000259" key="2">
    <source>
        <dbReference type="Pfam" id="PF01370"/>
    </source>
</evidence>
<evidence type="ECO:0000313" key="4">
    <source>
        <dbReference type="Proteomes" id="UP000612055"/>
    </source>
</evidence>